<dbReference type="GO" id="GO:0000381">
    <property type="term" value="P:regulation of alternative mRNA splicing, via spliceosome"/>
    <property type="evidence" value="ECO:0007669"/>
    <property type="project" value="TreeGrafter"/>
</dbReference>
<feature type="domain" description="YTH" evidence="2">
    <location>
        <begin position="1"/>
        <end position="63"/>
    </location>
</feature>
<dbReference type="GO" id="GO:0000398">
    <property type="term" value="P:mRNA splicing, via spliceosome"/>
    <property type="evidence" value="ECO:0007669"/>
    <property type="project" value="TreeGrafter"/>
</dbReference>
<gene>
    <name evidence="3" type="ORF">HK097_002801</name>
</gene>
<dbReference type="GO" id="GO:0003729">
    <property type="term" value="F:mRNA binding"/>
    <property type="evidence" value="ECO:0007669"/>
    <property type="project" value="TreeGrafter"/>
</dbReference>
<keyword evidence="4" id="KW-1185">Reference proteome</keyword>
<evidence type="ECO:0000313" key="3">
    <source>
        <dbReference type="EMBL" id="KAJ3039567.1"/>
    </source>
</evidence>
<protein>
    <recommendedName>
        <fullName evidence="2">YTH domain-containing protein</fullName>
    </recommendedName>
</protein>
<dbReference type="Proteomes" id="UP001212841">
    <property type="component" value="Unassembled WGS sequence"/>
</dbReference>
<dbReference type="GO" id="GO:1990247">
    <property type="term" value="F:N6-methyladenosine-containing RNA reader activity"/>
    <property type="evidence" value="ECO:0007669"/>
    <property type="project" value="TreeGrafter"/>
</dbReference>
<feature type="compositionally biased region" description="Basic residues" evidence="1">
    <location>
        <begin position="133"/>
        <end position="143"/>
    </location>
</feature>
<feature type="region of interest" description="Disordered" evidence="1">
    <location>
        <begin position="128"/>
        <end position="150"/>
    </location>
</feature>
<dbReference type="Gene3D" id="3.10.590.10">
    <property type="entry name" value="ph1033 like domains"/>
    <property type="match status" value="1"/>
</dbReference>
<comment type="caution">
    <text evidence="3">The sequence shown here is derived from an EMBL/GenBank/DDBJ whole genome shotgun (WGS) entry which is preliminary data.</text>
</comment>
<dbReference type="PANTHER" id="PTHR12357">
    <property type="entry name" value="YTH YT521-B HOMOLOGY DOMAIN-CONTAINING"/>
    <property type="match status" value="1"/>
</dbReference>
<organism evidence="3 4">
    <name type="scientific">Rhizophlyctis rosea</name>
    <dbReference type="NCBI Taxonomy" id="64517"/>
    <lineage>
        <taxon>Eukaryota</taxon>
        <taxon>Fungi</taxon>
        <taxon>Fungi incertae sedis</taxon>
        <taxon>Chytridiomycota</taxon>
        <taxon>Chytridiomycota incertae sedis</taxon>
        <taxon>Chytridiomycetes</taxon>
        <taxon>Rhizophlyctidales</taxon>
        <taxon>Rhizophlyctidaceae</taxon>
        <taxon>Rhizophlyctis</taxon>
    </lineage>
</organism>
<reference evidence="3" key="1">
    <citation type="submission" date="2020-05" db="EMBL/GenBank/DDBJ databases">
        <title>Phylogenomic resolution of chytrid fungi.</title>
        <authorList>
            <person name="Stajich J.E."/>
            <person name="Amses K."/>
            <person name="Simmons R."/>
            <person name="Seto K."/>
            <person name="Myers J."/>
            <person name="Bonds A."/>
            <person name="Quandt C.A."/>
            <person name="Barry K."/>
            <person name="Liu P."/>
            <person name="Grigoriev I."/>
            <person name="Longcore J.E."/>
            <person name="James T.Y."/>
        </authorList>
    </citation>
    <scope>NUCLEOTIDE SEQUENCE</scope>
    <source>
        <strain evidence="3">JEL0318</strain>
    </source>
</reference>
<sequence>GEGVEFGAKWGTAFKIKWILIQPLPFTRVKHLRNTWNANKQIKVSRDGTEIETTVGQRLVQEFHEEAERVKAGDGGGACLGASLVDEENDSGQEDDGEDGDSHTTQTVSSCSGVGNAVVTTATAMGRDMVPQPHHHHHHHRHQNPYGSPPPPLPHPRYHPTMVMTANGIARTNYSPLPVDMDPYNTPHYPLSPPPPPPPQPLYYPPHHYGRAAMNQPQPQYQAHQYLARTQHEQEHPDSGYASPLSRRRFPVHEADEVVGGVVGGVVNGEQYAGMNGGC</sequence>
<dbReference type="Pfam" id="PF04146">
    <property type="entry name" value="YTH"/>
    <property type="match status" value="1"/>
</dbReference>
<feature type="region of interest" description="Disordered" evidence="1">
    <location>
        <begin position="69"/>
        <end position="114"/>
    </location>
</feature>
<feature type="compositionally biased region" description="Polar residues" evidence="1">
    <location>
        <begin position="103"/>
        <end position="114"/>
    </location>
</feature>
<feature type="compositionally biased region" description="Acidic residues" evidence="1">
    <location>
        <begin position="85"/>
        <end position="99"/>
    </location>
</feature>
<proteinExistence type="predicted"/>
<dbReference type="EMBL" id="JADGJD010001627">
    <property type="protein sequence ID" value="KAJ3039567.1"/>
    <property type="molecule type" value="Genomic_DNA"/>
</dbReference>
<dbReference type="InterPro" id="IPR007275">
    <property type="entry name" value="YTH_domain"/>
</dbReference>
<dbReference type="InterPro" id="IPR045168">
    <property type="entry name" value="YTH_prot"/>
</dbReference>
<dbReference type="PANTHER" id="PTHR12357:SF3">
    <property type="entry name" value="YTH DOMAIN-CONTAINING PROTEIN 1"/>
    <property type="match status" value="1"/>
</dbReference>
<dbReference type="PROSITE" id="PS50882">
    <property type="entry name" value="YTH"/>
    <property type="match status" value="1"/>
</dbReference>
<dbReference type="GO" id="GO:0005654">
    <property type="term" value="C:nucleoplasm"/>
    <property type="evidence" value="ECO:0007669"/>
    <property type="project" value="TreeGrafter"/>
</dbReference>
<evidence type="ECO:0000256" key="1">
    <source>
        <dbReference type="SAM" id="MobiDB-lite"/>
    </source>
</evidence>
<dbReference type="AlphaFoldDB" id="A0AAD5WXK6"/>
<dbReference type="CDD" id="cd21134">
    <property type="entry name" value="YTH"/>
    <property type="match status" value="1"/>
</dbReference>
<accession>A0AAD5WXK6</accession>
<name>A0AAD5WXK6_9FUNG</name>
<evidence type="ECO:0000313" key="4">
    <source>
        <dbReference type="Proteomes" id="UP001212841"/>
    </source>
</evidence>
<evidence type="ECO:0000259" key="2">
    <source>
        <dbReference type="PROSITE" id="PS50882"/>
    </source>
</evidence>
<feature type="non-terminal residue" evidence="3">
    <location>
        <position position="279"/>
    </location>
</feature>